<name>A0A1Y6A8M5_9BACI</name>
<evidence type="ECO:0000313" key="3">
    <source>
        <dbReference type="Proteomes" id="UP000194439"/>
    </source>
</evidence>
<dbReference type="SUPFAM" id="SSF52540">
    <property type="entry name" value="P-loop containing nucleoside triphosphate hydrolases"/>
    <property type="match status" value="1"/>
</dbReference>
<organism evidence="2 3">
    <name type="scientific">Bacillus mobilis</name>
    <dbReference type="NCBI Taxonomy" id="2026190"/>
    <lineage>
        <taxon>Bacteria</taxon>
        <taxon>Bacillati</taxon>
        <taxon>Bacillota</taxon>
        <taxon>Bacilli</taxon>
        <taxon>Bacillales</taxon>
        <taxon>Bacillaceae</taxon>
        <taxon>Bacillus</taxon>
        <taxon>Bacillus cereus group</taxon>
    </lineage>
</organism>
<sequence length="747" mass="86403">MVQSIAKDSFTKEEVQNYEDALNSLKYFLLEDNDEIKVEHVDTVYEFLSHSTNTKRQDKQLFAHYLQDIPPGEVKKMKMVLKKLKKGIKENTQGPVEESKKKLIEYGVLNFCSAFLTKPLLHEEKEMIAITENSLKDSEMKTIINQTQLHNKEPKRYDEWLSTEAAQVVTELRTADENNELSALHVNKFVKLFKKYSQGRLLFHINGYIQTEETVRIYGTPMEWTNEGIVPLNHPWKIEEWSISRNNIKAHRVAHLKQNDLVLVNFSGTQNTHFLASLLFIDFTTAEVVPLSLEQSLQEIGGTAFVKQLKDNMSVNTSEEIEAIIIQRLLNVNQELKNQLEKEQQEFVLQQQKLSEEQQMWRRIFYKIEQAIAFEQKEAKVDEVQIHPYKEETFCKQVQSLLYHNDEEQLIYQESTLKSFIHALQANVLTILTGPSGTGKSSIVQAFGHAVQNVAVRMIPVQSSWTDTQDLIGYFHPTDKTFVPTPFMEALAEASKNSNKLFLICLDEMNLAHVEYYFSELLSAREEKNPALRLYAKRHYDIAKIICDQGCEDVERLRNAQELIENYQSTFKIPSNVRFIGTLNMDHTVKPLSPKVIDRSFIIEINHLSKIQKQKIIDTISKEKLTGKIEMDATIFSTVRNDEESVKKAVNILEDISSTLNNYPNASLNSRGYKHLRKMLQFADLEETSLTIYIDSLISGKILPRIDIPKVDLDLITQKFVEKLSNYPVSSQKFEKMLATNRMVKFW</sequence>
<dbReference type="GO" id="GO:0005524">
    <property type="term" value="F:ATP binding"/>
    <property type="evidence" value="ECO:0007669"/>
    <property type="project" value="InterPro"/>
</dbReference>
<dbReference type="InterPro" id="IPR011704">
    <property type="entry name" value="ATPase_dyneun-rel_AAA"/>
</dbReference>
<proteinExistence type="predicted"/>
<evidence type="ECO:0000259" key="1">
    <source>
        <dbReference type="Pfam" id="PF07728"/>
    </source>
</evidence>
<dbReference type="Pfam" id="PF07728">
    <property type="entry name" value="AAA_5"/>
    <property type="match status" value="1"/>
</dbReference>
<dbReference type="GO" id="GO:0016887">
    <property type="term" value="F:ATP hydrolysis activity"/>
    <property type="evidence" value="ECO:0007669"/>
    <property type="project" value="InterPro"/>
</dbReference>
<feature type="domain" description="ATPase dynein-related AAA" evidence="1">
    <location>
        <begin position="431"/>
        <end position="599"/>
    </location>
</feature>
<gene>
    <name evidence="2" type="ORF">BACERE00185_03571</name>
</gene>
<dbReference type="Gene3D" id="3.40.50.300">
    <property type="entry name" value="P-loop containing nucleotide triphosphate hydrolases"/>
    <property type="match status" value="1"/>
</dbReference>
<dbReference type="RefSeq" id="WP_074585640.1">
    <property type="nucleotide sequence ID" value="NZ_FWZD01000058.1"/>
</dbReference>
<dbReference type="EMBL" id="FWZD01000058">
    <property type="protein sequence ID" value="SME23447.1"/>
    <property type="molecule type" value="Genomic_DNA"/>
</dbReference>
<reference evidence="3" key="1">
    <citation type="submission" date="2017-04" db="EMBL/GenBank/DDBJ databases">
        <authorList>
            <person name="Criscuolo A."/>
        </authorList>
    </citation>
    <scope>NUCLEOTIDE SEQUENCE [LARGE SCALE GENOMIC DNA]</scope>
</reference>
<dbReference type="Proteomes" id="UP000194439">
    <property type="component" value="Unassembled WGS sequence"/>
</dbReference>
<protein>
    <submittedName>
        <fullName evidence="2">AAA domain (Dynein-related subfamily)</fullName>
    </submittedName>
</protein>
<accession>A0A1Y6A8M5</accession>
<dbReference type="AlphaFoldDB" id="A0A1Y6A8M5"/>
<evidence type="ECO:0000313" key="2">
    <source>
        <dbReference type="EMBL" id="SME23447.1"/>
    </source>
</evidence>
<dbReference type="KEGG" id="bmob:MLA2C4_06670"/>
<accession>A0A386V028</accession>
<dbReference type="InterPro" id="IPR027417">
    <property type="entry name" value="P-loop_NTPase"/>
</dbReference>